<feature type="domain" description="Protein kinase" evidence="6">
    <location>
        <begin position="796"/>
        <end position="1048"/>
    </location>
</feature>
<evidence type="ECO:0000256" key="3">
    <source>
        <dbReference type="PROSITE-ProRule" id="PRU10141"/>
    </source>
</evidence>
<accession>A0A914BVA4</accession>
<dbReference type="GO" id="GO:0043066">
    <property type="term" value="P:negative regulation of apoptotic process"/>
    <property type="evidence" value="ECO:0007669"/>
    <property type="project" value="TreeGrafter"/>
</dbReference>
<comment type="catalytic activity">
    <reaction evidence="2">
        <text>L-tyrosyl-[protein] + ATP = O-phospho-L-tyrosyl-[protein] + ADP + H(+)</text>
        <dbReference type="Rhea" id="RHEA:10596"/>
        <dbReference type="Rhea" id="RHEA-COMP:10136"/>
        <dbReference type="Rhea" id="RHEA-COMP:20101"/>
        <dbReference type="ChEBI" id="CHEBI:15378"/>
        <dbReference type="ChEBI" id="CHEBI:30616"/>
        <dbReference type="ChEBI" id="CHEBI:46858"/>
        <dbReference type="ChEBI" id="CHEBI:61978"/>
        <dbReference type="ChEBI" id="CHEBI:456216"/>
        <dbReference type="EC" id="2.7.10.1"/>
    </reaction>
</comment>
<dbReference type="Gene3D" id="1.10.510.10">
    <property type="entry name" value="Transferase(Phosphotransferase) domain 1"/>
    <property type="match status" value="2"/>
</dbReference>
<feature type="domain" description="Protein kinase" evidence="6">
    <location>
        <begin position="313"/>
        <end position="580"/>
    </location>
</feature>
<dbReference type="InterPro" id="IPR008266">
    <property type="entry name" value="Tyr_kinase_AS"/>
</dbReference>
<dbReference type="GO" id="GO:0022008">
    <property type="term" value="P:neurogenesis"/>
    <property type="evidence" value="ECO:0007669"/>
    <property type="project" value="TreeGrafter"/>
</dbReference>
<name>A0A914BVA4_9BILA</name>
<keyword evidence="4" id="KW-0472">Membrane</keyword>
<keyword evidence="7" id="KW-1185">Reference proteome</keyword>
<dbReference type="Pfam" id="PF00069">
    <property type="entry name" value="Pkinase"/>
    <property type="match status" value="1"/>
</dbReference>
<dbReference type="InterPro" id="IPR017441">
    <property type="entry name" value="Protein_kinase_ATP_BS"/>
</dbReference>
<dbReference type="InterPro" id="IPR000719">
    <property type="entry name" value="Prot_kinase_dom"/>
</dbReference>
<dbReference type="GO" id="GO:0009925">
    <property type="term" value="C:basal plasma membrane"/>
    <property type="evidence" value="ECO:0007669"/>
    <property type="project" value="TreeGrafter"/>
</dbReference>
<evidence type="ECO:0000256" key="5">
    <source>
        <dbReference type="SAM" id="SignalP"/>
    </source>
</evidence>
<comment type="subcellular location">
    <subcellularLocation>
        <location evidence="1">Membrane</location>
        <topology evidence="1">Single-pass membrane protein</topology>
    </subcellularLocation>
</comment>
<dbReference type="PROSITE" id="PS50011">
    <property type="entry name" value="PROTEIN_KINASE_DOM"/>
    <property type="match status" value="2"/>
</dbReference>
<evidence type="ECO:0000256" key="2">
    <source>
        <dbReference type="ARBA" id="ARBA00051243"/>
    </source>
</evidence>
<dbReference type="Proteomes" id="UP000887540">
    <property type="component" value="Unplaced"/>
</dbReference>
<sequence>MLNHILLIYLSVLIPFMNSIEFTELTPSPCGDEHCLYCDYKHLRYCNDCQIAQTTTISGFKHCQTECYANQYGRYNNTSVEECMFCDRAYEGCNGPLQVVEEKIGCKRCKVGIYEGEMKKCLHSENSQTICSDNGHKNYYRDTSNSSEKLWTDSICRECHPTCSSCSSYTNDPTTCVCKLYKKTDGSTSECSNFCPSDYRKLQIEHEPYQTCIKCPEGYELNVITGKCDKEVSIWSWKNALYIIGIIVLSIISAIFALGLIIWFKSLRSFSDDESFPEYDGSMLYEALAEKIRCQARNPEDFLISELEIKIYHGLENRLGSGAFGNVYKGLFHGHEEVAVKVIKDPGAQMEAYKGEGKIIALHLQGHPHLHTLKGICPGRLTYLVSELRLGNLKNFLRKNEHVFENEPWYLSLYCEQIASGMSFLEDHNILHRDLAARNVLVKNLAHVEVSDFGLSRVIRPNHFDKDYATQFAWRWLSIEALETCNLAIENDIWSYGVTCWEVFTFGKCVPYDDIFIGEDQQDSKPTTSLTPKQLLKALTRGLRLTKPNSCDRETFYGISECWLQVPLSRPRFDKLKEFFEEKVSSLHPNEGTTTDIDYECPKPSTSKDTLMNKVYAPKPDSLTLEYDTQLPITYETEDSYGNKSTVTVTPSEFDGRDTDIELEETIDRRSIKCEQEELIRTSPRPISFKIDIVEEEFKRYVYDPDDKSPISITSIDSTISSGYGSGQDVVDIKDETIPKSNIAKVKENIPFLTDHVNKTRNNFLNVAKQFADVKLWNKVIFPDDPYSYPFNMHYFKEIETISNTKSSIKKFFHEPSKREVLIKFLPIPKRPRGKEKTCKMKNLIDEINALQKMNNSSHIVQIYGLCVLSEDHKYAQICMEPMDMSLEVMHRRFVEHFGFIPENLLVLIIVCLVDALKECHQNNVLQGDLHQSNILLNYTGDVKLCDFKVSTILTADMLLELIDEQGAKNLSWKRRNKVEPRSVSEGKFQSGNPQESSIIKEFINACYGSTKNYQSLMETGLYVNYCKISTPNDIEKILDEYKFCFAD</sequence>
<keyword evidence="3" id="KW-0067">ATP-binding</keyword>
<reference evidence="8" key="1">
    <citation type="submission" date="2022-11" db="UniProtKB">
        <authorList>
            <consortium name="WormBaseParasite"/>
        </authorList>
    </citation>
    <scope>IDENTIFICATION</scope>
</reference>
<dbReference type="GO" id="GO:0008284">
    <property type="term" value="P:positive regulation of cell population proliferation"/>
    <property type="evidence" value="ECO:0007669"/>
    <property type="project" value="TreeGrafter"/>
</dbReference>
<dbReference type="PANTHER" id="PTHR24416:SF566">
    <property type="entry name" value="EPIDERMAL GROWTH FACTOR RECEPTOR"/>
    <property type="match status" value="1"/>
</dbReference>
<dbReference type="PANTHER" id="PTHR24416">
    <property type="entry name" value="TYROSINE-PROTEIN KINASE RECEPTOR"/>
    <property type="match status" value="1"/>
</dbReference>
<organism evidence="7 8">
    <name type="scientific">Acrobeloides nanus</name>
    <dbReference type="NCBI Taxonomy" id="290746"/>
    <lineage>
        <taxon>Eukaryota</taxon>
        <taxon>Metazoa</taxon>
        <taxon>Ecdysozoa</taxon>
        <taxon>Nematoda</taxon>
        <taxon>Chromadorea</taxon>
        <taxon>Rhabditida</taxon>
        <taxon>Tylenchina</taxon>
        <taxon>Cephalobomorpha</taxon>
        <taxon>Cephaloboidea</taxon>
        <taxon>Cephalobidae</taxon>
        <taxon>Acrobeloides</taxon>
    </lineage>
</organism>
<evidence type="ECO:0000256" key="1">
    <source>
        <dbReference type="ARBA" id="ARBA00004167"/>
    </source>
</evidence>
<keyword evidence="4" id="KW-0812">Transmembrane</keyword>
<dbReference type="WBParaSite" id="ACRNAN_Path_1089.g4156.t1">
    <property type="protein sequence ID" value="ACRNAN_Path_1089.g4156.t1"/>
    <property type="gene ID" value="ACRNAN_Path_1089.g4156"/>
</dbReference>
<dbReference type="PRINTS" id="PR00109">
    <property type="entry name" value="TYRKINASE"/>
</dbReference>
<dbReference type="GO" id="GO:0007169">
    <property type="term" value="P:cell surface receptor protein tyrosine kinase signaling pathway"/>
    <property type="evidence" value="ECO:0007669"/>
    <property type="project" value="TreeGrafter"/>
</dbReference>
<keyword evidence="3" id="KW-0547">Nucleotide-binding</keyword>
<dbReference type="Gene3D" id="3.30.200.20">
    <property type="entry name" value="Phosphorylase Kinase, domain 1"/>
    <property type="match status" value="1"/>
</dbReference>
<protein>
    <submittedName>
        <fullName evidence="8">Protein kinase domain-containing protein</fullName>
    </submittedName>
</protein>
<evidence type="ECO:0000256" key="4">
    <source>
        <dbReference type="SAM" id="Phobius"/>
    </source>
</evidence>
<evidence type="ECO:0000259" key="6">
    <source>
        <dbReference type="PROSITE" id="PS50011"/>
    </source>
</evidence>
<dbReference type="InterPro" id="IPR020635">
    <property type="entry name" value="Tyr_kinase_cat_dom"/>
</dbReference>
<proteinExistence type="predicted"/>
<dbReference type="InterPro" id="IPR001245">
    <property type="entry name" value="Ser-Thr/Tyr_kinase_cat_dom"/>
</dbReference>
<dbReference type="AlphaFoldDB" id="A0A914BVA4"/>
<keyword evidence="5" id="KW-0732">Signal</keyword>
<dbReference type="GO" id="GO:0043235">
    <property type="term" value="C:receptor complex"/>
    <property type="evidence" value="ECO:0007669"/>
    <property type="project" value="TreeGrafter"/>
</dbReference>
<feature type="chain" id="PRO_5037792840" evidence="5">
    <location>
        <begin position="20"/>
        <end position="1048"/>
    </location>
</feature>
<evidence type="ECO:0000313" key="7">
    <source>
        <dbReference type="Proteomes" id="UP000887540"/>
    </source>
</evidence>
<feature type="transmembrane region" description="Helical" evidence="4">
    <location>
        <begin position="240"/>
        <end position="264"/>
    </location>
</feature>
<feature type="signal peptide" evidence="5">
    <location>
        <begin position="1"/>
        <end position="19"/>
    </location>
</feature>
<dbReference type="SMART" id="SM00219">
    <property type="entry name" value="TyrKc"/>
    <property type="match status" value="1"/>
</dbReference>
<dbReference type="PROSITE" id="PS00107">
    <property type="entry name" value="PROTEIN_KINASE_ATP"/>
    <property type="match status" value="1"/>
</dbReference>
<dbReference type="GO" id="GO:0005524">
    <property type="term" value="F:ATP binding"/>
    <property type="evidence" value="ECO:0007669"/>
    <property type="project" value="UniProtKB-UniRule"/>
</dbReference>
<dbReference type="GO" id="GO:0004714">
    <property type="term" value="F:transmembrane receptor protein tyrosine kinase activity"/>
    <property type="evidence" value="ECO:0007669"/>
    <property type="project" value="UniProtKB-EC"/>
</dbReference>
<feature type="binding site" evidence="3">
    <location>
        <position position="341"/>
    </location>
    <ligand>
        <name>ATP</name>
        <dbReference type="ChEBI" id="CHEBI:30616"/>
    </ligand>
</feature>
<dbReference type="SUPFAM" id="SSF56112">
    <property type="entry name" value="Protein kinase-like (PK-like)"/>
    <property type="match status" value="2"/>
</dbReference>
<evidence type="ECO:0000313" key="8">
    <source>
        <dbReference type="WBParaSite" id="ACRNAN_Path_1089.g4156.t1"/>
    </source>
</evidence>
<keyword evidence="4" id="KW-1133">Transmembrane helix</keyword>
<dbReference type="PROSITE" id="PS00109">
    <property type="entry name" value="PROTEIN_KINASE_TYR"/>
    <property type="match status" value="1"/>
</dbReference>
<dbReference type="InterPro" id="IPR011009">
    <property type="entry name" value="Kinase-like_dom_sf"/>
</dbReference>
<dbReference type="InterPro" id="IPR050122">
    <property type="entry name" value="RTK"/>
</dbReference>
<dbReference type="Pfam" id="PF07714">
    <property type="entry name" value="PK_Tyr_Ser-Thr"/>
    <property type="match status" value="1"/>
</dbReference>
<dbReference type="SMART" id="SM00220">
    <property type="entry name" value="S_TKc"/>
    <property type="match status" value="1"/>
</dbReference>